<protein>
    <submittedName>
        <fullName evidence="2">Uncharacterized protein</fullName>
    </submittedName>
</protein>
<organism evidence="2 3">
    <name type="scientific">Protopolystoma xenopodis</name>
    <dbReference type="NCBI Taxonomy" id="117903"/>
    <lineage>
        <taxon>Eukaryota</taxon>
        <taxon>Metazoa</taxon>
        <taxon>Spiralia</taxon>
        <taxon>Lophotrochozoa</taxon>
        <taxon>Platyhelminthes</taxon>
        <taxon>Monogenea</taxon>
        <taxon>Polyopisthocotylea</taxon>
        <taxon>Polystomatidea</taxon>
        <taxon>Polystomatidae</taxon>
        <taxon>Protopolystoma</taxon>
    </lineage>
</organism>
<sequence>MPRTCNCGENRPLSNAPNNNMQIQTGPSFTTASIASGTTDDTGIESSSLAASPILPTLSALQFGEQPYRPPRRSFKAHDKWTIQDKTQPPPLPPKRSIVIPPIPPKHPSSVPALHSSPFIPSDSHSSSLLNDPSVGSSQLPKELLYQSNLAVPSCRNRHLSSTLESVNNTSALEARDFKEPFSVPDVTRFNITHRGINPSNHASFSLQPPRPYVPQHAIESRNAFSHSHKNGVNRSGGPQSADCATKPLPPIPPSVKVVYRTDGPLPFCHSNEKSG</sequence>
<evidence type="ECO:0000256" key="1">
    <source>
        <dbReference type="SAM" id="MobiDB-lite"/>
    </source>
</evidence>
<name>A0A3S5BN78_9PLAT</name>
<feature type="non-terminal residue" evidence="2">
    <location>
        <position position="276"/>
    </location>
</feature>
<dbReference type="Proteomes" id="UP000784294">
    <property type="component" value="Unassembled WGS sequence"/>
</dbReference>
<gene>
    <name evidence="2" type="ORF">PXEA_LOCUS24978</name>
</gene>
<evidence type="ECO:0000313" key="3">
    <source>
        <dbReference type="Proteomes" id="UP000784294"/>
    </source>
</evidence>
<feature type="compositionally biased region" description="Low complexity" evidence="1">
    <location>
        <begin position="108"/>
        <end position="134"/>
    </location>
</feature>
<feature type="region of interest" description="Disordered" evidence="1">
    <location>
        <begin position="1"/>
        <end position="46"/>
    </location>
</feature>
<feature type="compositionally biased region" description="Polar residues" evidence="1">
    <location>
        <begin position="12"/>
        <end position="46"/>
    </location>
</feature>
<reference evidence="2" key="1">
    <citation type="submission" date="2018-11" db="EMBL/GenBank/DDBJ databases">
        <authorList>
            <consortium name="Pathogen Informatics"/>
        </authorList>
    </citation>
    <scope>NUCLEOTIDE SEQUENCE</scope>
</reference>
<comment type="caution">
    <text evidence="2">The sequence shown here is derived from an EMBL/GenBank/DDBJ whole genome shotgun (WGS) entry which is preliminary data.</text>
</comment>
<accession>A0A3S5BN78</accession>
<proteinExistence type="predicted"/>
<feature type="region of interest" description="Disordered" evidence="1">
    <location>
        <begin position="62"/>
        <end position="138"/>
    </location>
</feature>
<dbReference type="AlphaFoldDB" id="A0A3S5BN78"/>
<feature type="region of interest" description="Disordered" evidence="1">
    <location>
        <begin position="227"/>
        <end position="257"/>
    </location>
</feature>
<evidence type="ECO:0000313" key="2">
    <source>
        <dbReference type="EMBL" id="VEL31538.1"/>
    </source>
</evidence>
<keyword evidence="3" id="KW-1185">Reference proteome</keyword>
<dbReference type="EMBL" id="CAAALY010123637">
    <property type="protein sequence ID" value="VEL31538.1"/>
    <property type="molecule type" value="Genomic_DNA"/>
</dbReference>